<dbReference type="InterPro" id="IPR043743">
    <property type="entry name" value="DUF5688"/>
</dbReference>
<reference evidence="1 2" key="1">
    <citation type="submission" date="2015-09" db="EMBL/GenBank/DDBJ databases">
        <authorList>
            <consortium name="Pathogen Informatics"/>
        </authorList>
    </citation>
    <scope>NUCLEOTIDE SEQUENCE [LARGE SCALE GENOMIC DNA]</scope>
    <source>
        <strain evidence="1 2">2789STDY5834957</strain>
    </source>
</reference>
<accession>A0A174PUS8</accession>
<organism evidence="1 2">
    <name type="scientific">Blautia obeum</name>
    <dbReference type="NCBI Taxonomy" id="40520"/>
    <lineage>
        <taxon>Bacteria</taxon>
        <taxon>Bacillati</taxon>
        <taxon>Bacillota</taxon>
        <taxon>Clostridia</taxon>
        <taxon>Lachnospirales</taxon>
        <taxon>Lachnospiraceae</taxon>
        <taxon>Blautia</taxon>
    </lineage>
</organism>
<evidence type="ECO:0000313" key="2">
    <source>
        <dbReference type="Proteomes" id="UP000095762"/>
    </source>
</evidence>
<evidence type="ECO:0000313" key="1">
    <source>
        <dbReference type="EMBL" id="CUP62115.1"/>
    </source>
</evidence>
<dbReference type="RefSeq" id="WP_055059239.1">
    <property type="nucleotide sequence ID" value="NZ_CZBP01000001.1"/>
</dbReference>
<dbReference type="Pfam" id="PF18941">
    <property type="entry name" value="DUF5688"/>
    <property type="match status" value="1"/>
</dbReference>
<sequence>MNKNEFAENLVKEFSVKHPNYSASVKKPEEAPVTDDVCAMFQKNRTVILVHMDAAFEDYCQHGIEVVLQKIDNSLTYCEKNGKKGEELVDTLDCYESIKDRLFIRAFNCETGRKKMENGVCRRTVGGVTLVLYVFLETTDGKIGSIMIPAKATYKWEKSYDEVFSAAMENTLKLFPPRITDLGTLLFKPYSSGEPFMENDFHTDADFLILISENRSFGATAIFFQKVAERISQIMGGDYYFAATSVHEVFVHKINTISPKNIKEGWNASTDAGISDGSLTSAEFLSDRVYRYDSRKKEIVTVL</sequence>
<dbReference type="EMBL" id="CZBP01000001">
    <property type="protein sequence ID" value="CUP62115.1"/>
    <property type="molecule type" value="Genomic_DNA"/>
</dbReference>
<protein>
    <submittedName>
        <fullName evidence="1">Uncharacterized protein</fullName>
    </submittedName>
</protein>
<dbReference type="Proteomes" id="UP000095762">
    <property type="component" value="Unassembled WGS sequence"/>
</dbReference>
<gene>
    <name evidence="1" type="ORF">ERS852569_00207</name>
</gene>
<dbReference type="AlphaFoldDB" id="A0A174PUS8"/>
<name>A0A174PUS8_9FIRM</name>
<proteinExistence type="predicted"/>